<evidence type="ECO:0000256" key="1">
    <source>
        <dbReference type="SAM" id="MobiDB-lite"/>
    </source>
</evidence>
<dbReference type="Proteomes" id="UP000740926">
    <property type="component" value="Unassembled WGS sequence"/>
</dbReference>
<comment type="caution">
    <text evidence="2">The sequence shown here is derived from an EMBL/GenBank/DDBJ whole genome shotgun (WGS) entry which is preliminary data.</text>
</comment>
<keyword evidence="3" id="KW-1185">Reference proteome</keyword>
<sequence>MAHASLTNARIQGKYRRPFWGEVYETVLAWYIARPTTVALFSPGRGKFNVTDKGGTQAGDRGAGRVARP</sequence>
<feature type="region of interest" description="Disordered" evidence="1">
    <location>
        <begin position="48"/>
        <end position="69"/>
    </location>
</feature>
<organism evidence="2 3">
    <name type="scientific">Rhizopus delemar</name>
    <dbReference type="NCBI Taxonomy" id="936053"/>
    <lineage>
        <taxon>Eukaryota</taxon>
        <taxon>Fungi</taxon>
        <taxon>Fungi incertae sedis</taxon>
        <taxon>Mucoromycota</taxon>
        <taxon>Mucoromycotina</taxon>
        <taxon>Mucoromycetes</taxon>
        <taxon>Mucorales</taxon>
        <taxon>Mucorineae</taxon>
        <taxon>Rhizopodaceae</taxon>
        <taxon>Rhizopus</taxon>
    </lineage>
</organism>
<protein>
    <submittedName>
        <fullName evidence="2">Uncharacterized protein</fullName>
    </submittedName>
</protein>
<dbReference type="EMBL" id="JAANIU010006101">
    <property type="protein sequence ID" value="KAG1543696.1"/>
    <property type="molecule type" value="Genomic_DNA"/>
</dbReference>
<dbReference type="AlphaFoldDB" id="A0A9P6YAU5"/>
<evidence type="ECO:0000313" key="2">
    <source>
        <dbReference type="EMBL" id="KAG1543696.1"/>
    </source>
</evidence>
<name>A0A9P6YAU5_9FUNG</name>
<proteinExistence type="predicted"/>
<evidence type="ECO:0000313" key="3">
    <source>
        <dbReference type="Proteomes" id="UP000740926"/>
    </source>
</evidence>
<reference evidence="2 3" key="1">
    <citation type="journal article" date="2020" name="Microb. Genom.">
        <title>Genetic diversity of clinical and environmental Mucorales isolates obtained from an investigation of mucormycosis cases among solid organ transplant recipients.</title>
        <authorList>
            <person name="Nguyen M.H."/>
            <person name="Kaul D."/>
            <person name="Muto C."/>
            <person name="Cheng S.J."/>
            <person name="Richter R.A."/>
            <person name="Bruno V.M."/>
            <person name="Liu G."/>
            <person name="Beyhan S."/>
            <person name="Sundermann A.J."/>
            <person name="Mounaud S."/>
            <person name="Pasculle A.W."/>
            <person name="Nierman W.C."/>
            <person name="Driscoll E."/>
            <person name="Cumbie R."/>
            <person name="Clancy C.J."/>
            <person name="Dupont C.L."/>
        </authorList>
    </citation>
    <scope>NUCLEOTIDE SEQUENCE [LARGE SCALE GENOMIC DNA]</scope>
    <source>
        <strain evidence="2 3">GL24</strain>
    </source>
</reference>
<accession>A0A9P6YAU5</accession>
<gene>
    <name evidence="2" type="ORF">G6F50_013954</name>
</gene>